<keyword evidence="3" id="KW-0597">Phosphoprotein</keyword>
<feature type="domain" description="Response regulatory" evidence="5">
    <location>
        <begin position="3"/>
        <end position="120"/>
    </location>
</feature>
<dbReference type="SUPFAM" id="SSF141868">
    <property type="entry name" value="EAL domain-like"/>
    <property type="match status" value="1"/>
</dbReference>
<dbReference type="InterPro" id="IPR035965">
    <property type="entry name" value="PAS-like_dom_sf"/>
</dbReference>
<dbReference type="Gene3D" id="3.30.450.40">
    <property type="match status" value="2"/>
</dbReference>
<dbReference type="InterPro" id="IPR035919">
    <property type="entry name" value="EAL_sf"/>
</dbReference>
<evidence type="ECO:0000256" key="2">
    <source>
        <dbReference type="ARBA" id="ARBA00022777"/>
    </source>
</evidence>
<dbReference type="InterPro" id="IPR052155">
    <property type="entry name" value="Biofilm_reg_signaling"/>
</dbReference>
<evidence type="ECO:0000259" key="7">
    <source>
        <dbReference type="PROSITE" id="PS50883"/>
    </source>
</evidence>
<dbReference type="PANTHER" id="PTHR44757">
    <property type="entry name" value="DIGUANYLATE CYCLASE DGCP"/>
    <property type="match status" value="1"/>
</dbReference>
<evidence type="ECO:0000259" key="6">
    <source>
        <dbReference type="PROSITE" id="PS50113"/>
    </source>
</evidence>
<dbReference type="PROSITE" id="PS50883">
    <property type="entry name" value="EAL"/>
    <property type="match status" value="1"/>
</dbReference>
<dbReference type="Gene3D" id="3.40.50.2300">
    <property type="match status" value="1"/>
</dbReference>
<dbReference type="InterPro" id="IPR000014">
    <property type="entry name" value="PAS"/>
</dbReference>
<dbReference type="SMART" id="SM00267">
    <property type="entry name" value="GGDEF"/>
    <property type="match status" value="1"/>
</dbReference>
<dbReference type="Pfam" id="PF08447">
    <property type="entry name" value="PAS_3"/>
    <property type="match status" value="2"/>
</dbReference>
<evidence type="ECO:0000313" key="10">
    <source>
        <dbReference type="Proteomes" id="UP000737171"/>
    </source>
</evidence>
<dbReference type="InterPro" id="IPR000160">
    <property type="entry name" value="GGDEF_dom"/>
</dbReference>
<dbReference type="NCBIfam" id="TIGR00229">
    <property type="entry name" value="sensory_box"/>
    <property type="match status" value="1"/>
</dbReference>
<dbReference type="SMART" id="SM00448">
    <property type="entry name" value="REC"/>
    <property type="match status" value="1"/>
</dbReference>
<comment type="caution">
    <text evidence="9">The sequence shown here is derived from an EMBL/GenBank/DDBJ whole genome shotgun (WGS) entry which is preliminary data.</text>
</comment>
<dbReference type="InterPro" id="IPR011006">
    <property type="entry name" value="CheY-like_superfamily"/>
</dbReference>
<keyword evidence="10" id="KW-1185">Reference proteome</keyword>
<dbReference type="SMART" id="SM00052">
    <property type="entry name" value="EAL"/>
    <property type="match status" value="1"/>
</dbReference>
<evidence type="ECO:0000313" key="9">
    <source>
        <dbReference type="EMBL" id="NRF71096.1"/>
    </source>
</evidence>
<feature type="domain" description="EAL" evidence="7">
    <location>
        <begin position="964"/>
        <end position="1217"/>
    </location>
</feature>
<dbReference type="PROSITE" id="PS50887">
    <property type="entry name" value="GGDEF"/>
    <property type="match status" value="1"/>
</dbReference>
<accession>A0ABX2ERF8</accession>
<dbReference type="Proteomes" id="UP000737171">
    <property type="component" value="Unassembled WGS sequence"/>
</dbReference>
<sequence length="1220" mass="133964">MAKVLVVDDHAPNRELIVDLLRHRGHESVEAADGVEALDAVRGSHPDLVICDVLMPNMDGYEFVRQLRADSAIAATEVVFYTATFLEQEARNLALSCGVSQVLLKPCEAEHALAVIDRALAHAGPPAPVADAAGFERQHRQLLADKLVQKSDQLAQTSDQLTQKADQLERANLRLAALTELNLQLASESDPDALLEKVCRGARTLIGARYAVLGVKDMAHAVLTRVTTSGMADSEAAPVKQLQVDVGLPRRVMEERVARRIFNPGGDPAAAGLSGAYPPVHSALIVPVGSLTRVHGWILLIDKLGADSFDADDERLLGIHAAQAGRIYESGSLYRQLQVNTDRLRAEIAERRAAAEKLHESELRFRQLAENIREVFFLTGAEPSQLLYVSPAYAQVWGRSTASLRCAPQHDVGTIHPDDRARVQSLQQQADAAAPFDYEYRIVRPDGGVRWIGTRGFPIRDAAGKVYRIAGIAEDITERVRLAAELQERAAGLAHAQAVAHLAHVITRPDGSFESWSDSLPVLAGVTPVDLPPTTRAWLARVHPDDQALFRATCIRAAAQGVKVQVDYRLCRDTRWIHVHQEIEPLGDLDRPGRWFSTLQDVTGQKLVEQRIAHLNRVHAVLSGINALIVRVRSRDELFREACRIAVEVGEYKLAWIGTVDAATGQGRIVAWHGADDDFAVTVRLSVHADAPTRDRPANRAMRLMRPVLSNDIPADATLDAPVRDALLGLGLRSQACFPLLVDGRSIGVLTLCSQELDTFDDQETALLGELADDIAFAFDHLHKAERLDHLAYYDALTGLANASLLNQHLAQGIAAAAAEGQLLALALVDLERFRTFNHSLGRHGGDALLKQVAARMSEGLDARARLARLDADHFALLLHDVRDAALVGRQLAEQYRRWFEPPQVIAGHELRVAARVGIALYPGDGEDAETLLRHAEAAVRKAKRGAERVVFFDARMAESVAGELALEEQLRRALERGEFVLHYQPKVDLETRRLLGVEALIRWNSPERGLVAPDRFIPLLEQTGLIVEVGAWVLRQAVADHAAWRDMQLAAPRIAVNVSAVQLREPDFLARVERALDAGEHPHGIDFELTESVIMEDVQANIGKLQALNELGIELAIDDFGTGYSSLAYLARLPAQIVKIDRAFVSTMLDDPNHMSLISTVISLAHSLRMKSVAEGVETPEQAKLLRLLRCDQMQGFLVCRPLPFDAMTDFIQAGAQGR</sequence>
<dbReference type="CDD" id="cd01948">
    <property type="entry name" value="EAL"/>
    <property type="match status" value="1"/>
</dbReference>
<keyword evidence="4" id="KW-0175">Coiled coil</keyword>
<dbReference type="InterPro" id="IPR029016">
    <property type="entry name" value="GAF-like_dom_sf"/>
</dbReference>
<dbReference type="InterPro" id="IPR000700">
    <property type="entry name" value="PAS-assoc_C"/>
</dbReference>
<dbReference type="SUPFAM" id="SSF52172">
    <property type="entry name" value="CheY-like"/>
    <property type="match status" value="1"/>
</dbReference>
<dbReference type="PANTHER" id="PTHR44757:SF2">
    <property type="entry name" value="BIOFILM ARCHITECTURE MAINTENANCE PROTEIN MBAA"/>
    <property type="match status" value="1"/>
</dbReference>
<feature type="domain" description="GGDEF" evidence="8">
    <location>
        <begin position="822"/>
        <end position="955"/>
    </location>
</feature>
<dbReference type="NCBIfam" id="TIGR00254">
    <property type="entry name" value="GGDEF"/>
    <property type="match status" value="1"/>
</dbReference>
<dbReference type="InterPro" id="IPR029787">
    <property type="entry name" value="Nucleotide_cyclase"/>
</dbReference>
<dbReference type="Pfam" id="PF00990">
    <property type="entry name" value="GGDEF"/>
    <property type="match status" value="1"/>
</dbReference>
<dbReference type="SUPFAM" id="SSF55785">
    <property type="entry name" value="PYP-like sensor domain (PAS domain)"/>
    <property type="match status" value="2"/>
</dbReference>
<dbReference type="PROSITE" id="PS50110">
    <property type="entry name" value="RESPONSE_REGULATORY"/>
    <property type="match status" value="1"/>
</dbReference>
<dbReference type="SMART" id="SM00091">
    <property type="entry name" value="PAS"/>
    <property type="match status" value="2"/>
</dbReference>
<dbReference type="Pfam" id="PF00563">
    <property type="entry name" value="EAL"/>
    <property type="match status" value="1"/>
</dbReference>
<dbReference type="SMART" id="SM00065">
    <property type="entry name" value="GAF"/>
    <property type="match status" value="2"/>
</dbReference>
<dbReference type="SUPFAM" id="SSF55073">
    <property type="entry name" value="Nucleotide cyclase"/>
    <property type="match status" value="1"/>
</dbReference>
<feature type="coiled-coil region" evidence="4">
    <location>
        <begin position="144"/>
        <end position="188"/>
    </location>
</feature>
<reference evidence="9 10" key="1">
    <citation type="submission" date="2020-05" db="EMBL/GenBank/DDBJ databases">
        <title>Aquincola sp. isolate from soil.</title>
        <authorList>
            <person name="Han J."/>
            <person name="Kim D.-U."/>
        </authorList>
    </citation>
    <scope>NUCLEOTIDE SEQUENCE [LARGE SCALE GENOMIC DNA]</scope>
    <source>
        <strain evidence="9 10">S2</strain>
    </source>
</reference>
<dbReference type="InterPro" id="IPR043128">
    <property type="entry name" value="Rev_trsase/Diguanyl_cyclase"/>
</dbReference>
<dbReference type="PROSITE" id="PS50113">
    <property type="entry name" value="PAC"/>
    <property type="match status" value="1"/>
</dbReference>
<dbReference type="Pfam" id="PF13185">
    <property type="entry name" value="GAF_2"/>
    <property type="match status" value="2"/>
</dbReference>
<dbReference type="CDD" id="cd17546">
    <property type="entry name" value="REC_hyHK_CKI1_RcsC-like"/>
    <property type="match status" value="1"/>
</dbReference>
<dbReference type="Gene3D" id="3.30.70.270">
    <property type="match status" value="1"/>
</dbReference>
<protein>
    <submittedName>
        <fullName evidence="9">EAL domain-containing protein</fullName>
    </submittedName>
</protein>
<dbReference type="InterPro" id="IPR001633">
    <property type="entry name" value="EAL_dom"/>
</dbReference>
<dbReference type="InterPro" id="IPR001610">
    <property type="entry name" value="PAC"/>
</dbReference>
<dbReference type="Gene3D" id="3.30.450.20">
    <property type="entry name" value="PAS domain"/>
    <property type="match status" value="2"/>
</dbReference>
<dbReference type="SUPFAM" id="SSF55781">
    <property type="entry name" value="GAF domain-like"/>
    <property type="match status" value="2"/>
</dbReference>
<dbReference type="InterPro" id="IPR013655">
    <property type="entry name" value="PAS_fold_3"/>
</dbReference>
<evidence type="ECO:0000259" key="8">
    <source>
        <dbReference type="PROSITE" id="PS50887"/>
    </source>
</evidence>
<dbReference type="CDD" id="cd00130">
    <property type="entry name" value="PAS"/>
    <property type="match status" value="2"/>
</dbReference>
<organism evidence="9 10">
    <name type="scientific">Pseudaquabacterium terrae</name>
    <dbReference type="NCBI Taxonomy" id="2732868"/>
    <lineage>
        <taxon>Bacteria</taxon>
        <taxon>Pseudomonadati</taxon>
        <taxon>Pseudomonadota</taxon>
        <taxon>Betaproteobacteria</taxon>
        <taxon>Burkholderiales</taxon>
        <taxon>Sphaerotilaceae</taxon>
        <taxon>Pseudaquabacterium</taxon>
    </lineage>
</organism>
<dbReference type="SMART" id="SM00086">
    <property type="entry name" value="PAC"/>
    <property type="match status" value="2"/>
</dbReference>
<evidence type="ECO:0000256" key="4">
    <source>
        <dbReference type="SAM" id="Coils"/>
    </source>
</evidence>
<dbReference type="InterPro" id="IPR003018">
    <property type="entry name" value="GAF"/>
</dbReference>
<evidence type="ECO:0000256" key="3">
    <source>
        <dbReference type="PROSITE-ProRule" id="PRU00169"/>
    </source>
</evidence>
<gene>
    <name evidence="9" type="ORF">HLB44_29250</name>
</gene>
<dbReference type="Gene3D" id="3.20.20.450">
    <property type="entry name" value="EAL domain"/>
    <property type="match status" value="1"/>
</dbReference>
<keyword evidence="1" id="KW-0808">Transferase</keyword>
<dbReference type="RefSeq" id="WP_173131585.1">
    <property type="nucleotide sequence ID" value="NZ_JABRWJ010000010.1"/>
</dbReference>
<proteinExistence type="predicted"/>
<name>A0ABX2ERF8_9BURK</name>
<evidence type="ECO:0000259" key="5">
    <source>
        <dbReference type="PROSITE" id="PS50110"/>
    </source>
</evidence>
<evidence type="ECO:0000256" key="1">
    <source>
        <dbReference type="ARBA" id="ARBA00022679"/>
    </source>
</evidence>
<dbReference type="Pfam" id="PF00072">
    <property type="entry name" value="Response_reg"/>
    <property type="match status" value="1"/>
</dbReference>
<dbReference type="CDD" id="cd01949">
    <property type="entry name" value="GGDEF"/>
    <property type="match status" value="1"/>
</dbReference>
<feature type="domain" description="PAC" evidence="6">
    <location>
        <begin position="436"/>
        <end position="488"/>
    </location>
</feature>
<dbReference type="InterPro" id="IPR001789">
    <property type="entry name" value="Sig_transdc_resp-reg_receiver"/>
</dbReference>
<keyword evidence="2" id="KW-0418">Kinase</keyword>
<feature type="modified residue" description="4-aspartylphosphate" evidence="3">
    <location>
        <position position="52"/>
    </location>
</feature>
<dbReference type="EMBL" id="JABRWJ010000010">
    <property type="protein sequence ID" value="NRF71096.1"/>
    <property type="molecule type" value="Genomic_DNA"/>
</dbReference>